<evidence type="ECO:0000256" key="1">
    <source>
        <dbReference type="SAM" id="MobiDB-lite"/>
    </source>
</evidence>
<name>A0A8H6SEY5_MYCCL</name>
<sequence>MSLPANVKLSLHRPPGEPNGGQKKAMIVRMSAETLDALQSNPRLQFAFTPNPEIIIGDKHFPMRPLKENSQHDLYLRAPSASKPLAPLKLYASITGKFTVERDLGTIQNEIRSSTQNAEKSRQGRTTVMLDAPPPDLSSSQNGRKRKVGTATAASRKPAARPSHVPTPIPVVPSSSTPTTMPATSAQRTAVVKALALRERLTFDELLRLMPSEDATSRHRTLQTLLDQIGEKVAGKAPNVWRLKPNSWVEVRPWDWPDLGDNERVVLARTARLVFGNLNIPSSDPVWQHVEYRKTGESAGLSASAGPSRSEAAPKRGVSSKEVKEKKLKPKADPKAEIMVRDQTQPVAGSSNVKPEDRVRRGPGSGFRISKTTDADAPRGMTPLKLKPVREPPPAAPRQVEEKKIVQPRAKDDLDARDSLKRKKLDVDEASVAAKRRKTESGRDLSLPKKPEPLAPAPRPSKVEAPPTRDPRTSLKSKSDPATAPSRSSLPSRAAPATSTAGRSHSESTTTVRSNHGQTKRRDRPSPVYTSSEDEADVPPPRKEAPLPTPPSTRRPLLHTDRDGLRASYKATYRKYLSSYQQLYAQQSKLESLLSDRDGRSDSEADIEVLTPEETMKLKADYKRWERELVNIRSMFERDSKSD</sequence>
<protein>
    <recommendedName>
        <fullName evidence="4">RNA polymerase II elongation factor ELL N-terminal domain-containing protein</fullName>
    </recommendedName>
</protein>
<evidence type="ECO:0008006" key="4">
    <source>
        <dbReference type="Google" id="ProtNLM"/>
    </source>
</evidence>
<feature type="compositionally biased region" description="Basic and acidic residues" evidence="1">
    <location>
        <begin position="319"/>
        <end position="340"/>
    </location>
</feature>
<comment type="caution">
    <text evidence="2">The sequence shown here is derived from an EMBL/GenBank/DDBJ whole genome shotgun (WGS) entry which is preliminary data.</text>
</comment>
<dbReference type="OrthoDB" id="2587563at2759"/>
<dbReference type="Proteomes" id="UP000613580">
    <property type="component" value="Unassembled WGS sequence"/>
</dbReference>
<feature type="compositionally biased region" description="Polar residues" evidence="1">
    <location>
        <begin position="507"/>
        <end position="517"/>
    </location>
</feature>
<gene>
    <name evidence="2" type="ORF">HMN09_01047900</name>
</gene>
<feature type="compositionally biased region" description="Low complexity" evidence="1">
    <location>
        <begin position="481"/>
        <end position="503"/>
    </location>
</feature>
<feature type="compositionally biased region" description="Basic and acidic residues" evidence="1">
    <location>
        <begin position="467"/>
        <end position="479"/>
    </location>
</feature>
<dbReference type="Gene3D" id="1.10.10.2670">
    <property type="entry name" value="E3 ubiquitin-protein ligase"/>
    <property type="match status" value="1"/>
</dbReference>
<feature type="region of interest" description="Disordered" evidence="1">
    <location>
        <begin position="111"/>
        <end position="185"/>
    </location>
</feature>
<feature type="compositionally biased region" description="Polar residues" evidence="1">
    <location>
        <begin position="342"/>
        <end position="353"/>
    </location>
</feature>
<feature type="region of interest" description="Disordered" evidence="1">
    <location>
        <begin position="1"/>
        <end position="22"/>
    </location>
</feature>
<reference evidence="2" key="1">
    <citation type="submission" date="2020-05" db="EMBL/GenBank/DDBJ databases">
        <title>Mycena genomes resolve the evolution of fungal bioluminescence.</title>
        <authorList>
            <person name="Tsai I.J."/>
        </authorList>
    </citation>
    <scope>NUCLEOTIDE SEQUENCE</scope>
    <source>
        <strain evidence="2">110903Hualien_Pintung</strain>
    </source>
</reference>
<accession>A0A8H6SEY5</accession>
<feature type="region of interest" description="Disordered" evidence="1">
    <location>
        <begin position="298"/>
        <end position="566"/>
    </location>
</feature>
<dbReference type="EMBL" id="JACAZE010000015">
    <property type="protein sequence ID" value="KAF7298258.1"/>
    <property type="molecule type" value="Genomic_DNA"/>
</dbReference>
<dbReference type="InterPro" id="IPR042065">
    <property type="entry name" value="E3_ELL-like"/>
</dbReference>
<organism evidence="2 3">
    <name type="scientific">Mycena chlorophos</name>
    <name type="common">Agaric fungus</name>
    <name type="synonym">Agaricus chlorophos</name>
    <dbReference type="NCBI Taxonomy" id="658473"/>
    <lineage>
        <taxon>Eukaryota</taxon>
        <taxon>Fungi</taxon>
        <taxon>Dikarya</taxon>
        <taxon>Basidiomycota</taxon>
        <taxon>Agaricomycotina</taxon>
        <taxon>Agaricomycetes</taxon>
        <taxon>Agaricomycetidae</taxon>
        <taxon>Agaricales</taxon>
        <taxon>Marasmiineae</taxon>
        <taxon>Mycenaceae</taxon>
        <taxon>Mycena</taxon>
    </lineage>
</organism>
<keyword evidence="3" id="KW-1185">Reference proteome</keyword>
<feature type="compositionally biased region" description="Basic and acidic residues" evidence="1">
    <location>
        <begin position="439"/>
        <end position="452"/>
    </location>
</feature>
<feature type="compositionally biased region" description="Basic and acidic residues" evidence="1">
    <location>
        <begin position="399"/>
        <end position="419"/>
    </location>
</feature>
<evidence type="ECO:0000313" key="3">
    <source>
        <dbReference type="Proteomes" id="UP000613580"/>
    </source>
</evidence>
<proteinExistence type="predicted"/>
<evidence type="ECO:0000313" key="2">
    <source>
        <dbReference type="EMBL" id="KAF7298258.1"/>
    </source>
</evidence>
<feature type="compositionally biased region" description="Low complexity" evidence="1">
    <location>
        <begin position="172"/>
        <end position="185"/>
    </location>
</feature>
<dbReference type="AlphaFoldDB" id="A0A8H6SEY5"/>